<keyword evidence="1" id="KW-0539">Nucleus</keyword>
<dbReference type="InterPro" id="IPR014977">
    <property type="entry name" value="WRC_dom"/>
</dbReference>
<feature type="region of interest" description="Disordered" evidence="3">
    <location>
        <begin position="280"/>
        <end position="319"/>
    </location>
</feature>
<dbReference type="PANTHER" id="PTHR34680">
    <property type="entry name" value="EXPRESSED PROTEIN"/>
    <property type="match status" value="1"/>
</dbReference>
<feature type="domain" description="WRC" evidence="4">
    <location>
        <begin position="193"/>
        <end position="237"/>
    </location>
</feature>
<proteinExistence type="predicted"/>
<keyword evidence="6" id="KW-1185">Reference proteome</keyword>
<feature type="compositionally biased region" description="Basic and acidic residues" evidence="3">
    <location>
        <begin position="283"/>
        <end position="300"/>
    </location>
</feature>
<dbReference type="EMBL" id="JADCNL010000014">
    <property type="protein sequence ID" value="KAG0452816.1"/>
    <property type="molecule type" value="Genomic_DNA"/>
</dbReference>
<evidence type="ECO:0000256" key="2">
    <source>
        <dbReference type="PROSITE-ProRule" id="PRU01002"/>
    </source>
</evidence>
<organism evidence="5 6">
    <name type="scientific">Vanilla planifolia</name>
    <name type="common">Vanilla</name>
    <dbReference type="NCBI Taxonomy" id="51239"/>
    <lineage>
        <taxon>Eukaryota</taxon>
        <taxon>Viridiplantae</taxon>
        <taxon>Streptophyta</taxon>
        <taxon>Embryophyta</taxon>
        <taxon>Tracheophyta</taxon>
        <taxon>Spermatophyta</taxon>
        <taxon>Magnoliopsida</taxon>
        <taxon>Liliopsida</taxon>
        <taxon>Asparagales</taxon>
        <taxon>Orchidaceae</taxon>
        <taxon>Vanilloideae</taxon>
        <taxon>Vanilleae</taxon>
        <taxon>Vanilla</taxon>
    </lineage>
</organism>
<evidence type="ECO:0000256" key="1">
    <source>
        <dbReference type="ARBA" id="ARBA00023242"/>
    </source>
</evidence>
<reference evidence="5 6" key="1">
    <citation type="journal article" date="2020" name="Nat. Food">
        <title>A phased Vanilla planifolia genome enables genetic improvement of flavour and production.</title>
        <authorList>
            <person name="Hasing T."/>
            <person name="Tang H."/>
            <person name="Brym M."/>
            <person name="Khazi F."/>
            <person name="Huang T."/>
            <person name="Chambers A.H."/>
        </authorList>
    </citation>
    <scope>NUCLEOTIDE SEQUENCE [LARGE SCALE GENOMIC DNA]</scope>
    <source>
        <tissue evidence="5">Leaf</tissue>
    </source>
</reference>
<dbReference type="OrthoDB" id="678007at2759"/>
<dbReference type="AlphaFoldDB" id="A0A835UB31"/>
<accession>A0A835UB31</accession>
<evidence type="ECO:0000256" key="3">
    <source>
        <dbReference type="SAM" id="MobiDB-lite"/>
    </source>
</evidence>
<dbReference type="PANTHER" id="PTHR34680:SF3">
    <property type="entry name" value="EXPRESSED PROTEIN"/>
    <property type="match status" value="1"/>
</dbReference>
<evidence type="ECO:0000259" key="4">
    <source>
        <dbReference type="PROSITE" id="PS51667"/>
    </source>
</evidence>
<name>A0A835UB31_VANPL</name>
<feature type="region of interest" description="Disordered" evidence="3">
    <location>
        <begin position="234"/>
        <end position="257"/>
    </location>
</feature>
<sequence length="359" mass="40227">MGRLEREARAAETLGPSLFTTSPQDLQLLLLPTSRAREQSLFFNPSLSSSAIQLLSVEMRIRKQASKLLGWAYNFSAPFPYCSSSSPPMPPAARYCWPPLPPPEADPGELQCQLNLSPWDAVEYDDCTNSQEELMESSYCEEEMQVIGDVLEAKEEPITEAMVSEEVAADDVEESKEEDGRTRKKREAQKEVGVGVMKCKKTDGKGWHCKRDAQPPHSLCSYHLAQLRSYRARYDEEASEDGPGRANARRKKTTAASGSTAGGNYYYYYSVLGPWWSKRRGSAHGEEDLSKESSESHESFDTPAVDDDGYQEAHTRSGVDDHCVEEKVGDCCEVKKRNKRPIKKRGRKPVKARSLKSLL</sequence>
<protein>
    <recommendedName>
        <fullName evidence="4">WRC domain-containing protein</fullName>
    </recommendedName>
</protein>
<dbReference type="Pfam" id="PF08879">
    <property type="entry name" value="WRC"/>
    <property type="match status" value="1"/>
</dbReference>
<dbReference type="Proteomes" id="UP000636800">
    <property type="component" value="Unassembled WGS sequence"/>
</dbReference>
<feature type="region of interest" description="Disordered" evidence="3">
    <location>
        <begin position="166"/>
        <end position="189"/>
    </location>
</feature>
<evidence type="ECO:0000313" key="6">
    <source>
        <dbReference type="Proteomes" id="UP000636800"/>
    </source>
</evidence>
<evidence type="ECO:0000313" key="5">
    <source>
        <dbReference type="EMBL" id="KAG0452816.1"/>
    </source>
</evidence>
<comment type="caution">
    <text evidence="2">Lacks conserved residue(s) required for the propagation of feature annotation.</text>
</comment>
<gene>
    <name evidence="5" type="ORF">HPP92_025480</name>
</gene>
<comment type="caution">
    <text evidence="5">The sequence shown here is derived from an EMBL/GenBank/DDBJ whole genome shotgun (WGS) entry which is preliminary data.</text>
</comment>
<feature type="region of interest" description="Disordered" evidence="3">
    <location>
        <begin position="338"/>
        <end position="359"/>
    </location>
</feature>
<dbReference type="PROSITE" id="PS51667">
    <property type="entry name" value="WRC"/>
    <property type="match status" value="1"/>
</dbReference>
<feature type="compositionally biased region" description="Acidic residues" evidence="3">
    <location>
        <begin position="167"/>
        <end position="177"/>
    </location>
</feature>